<dbReference type="EMBL" id="AYZM01000178">
    <property type="protein sequence ID" value="KRN15574.1"/>
    <property type="molecule type" value="Genomic_DNA"/>
</dbReference>
<evidence type="ECO:0000313" key="7">
    <source>
        <dbReference type="EMBL" id="KRN15574.1"/>
    </source>
</evidence>
<dbReference type="PANTHER" id="PTHR47036">
    <property type="entry name" value="COBALT-FACTOR III C(17)-METHYLTRANSFERASE-RELATED"/>
    <property type="match status" value="1"/>
</dbReference>
<evidence type="ECO:0000256" key="5">
    <source>
        <dbReference type="ARBA" id="ARBA00022691"/>
    </source>
</evidence>
<dbReference type="Gene3D" id="3.40.1010.10">
    <property type="entry name" value="Cobalt-precorrin-4 Transmethylase, Domain 1"/>
    <property type="match status" value="1"/>
</dbReference>
<dbReference type="AlphaFoldDB" id="A0A0R2EJJ1"/>
<evidence type="ECO:0000313" key="8">
    <source>
        <dbReference type="Proteomes" id="UP000051442"/>
    </source>
</evidence>
<dbReference type="RefSeq" id="WP_054734542.1">
    <property type="nucleotide sequence ID" value="NZ_AYZM01000178.1"/>
</dbReference>
<dbReference type="InterPro" id="IPR051810">
    <property type="entry name" value="Precorrin_MeTrfase"/>
</dbReference>
<evidence type="ECO:0000256" key="4">
    <source>
        <dbReference type="ARBA" id="ARBA00022679"/>
    </source>
</evidence>
<dbReference type="InterPro" id="IPR006363">
    <property type="entry name" value="Cbl_synth_CobJ/CibH_dom"/>
</dbReference>
<keyword evidence="3 7" id="KW-0489">Methyltransferase</keyword>
<organism evidence="7 8">
    <name type="scientific">Secundilactobacillus similis DSM 23365 = JCM 2765</name>
    <dbReference type="NCBI Taxonomy" id="1423804"/>
    <lineage>
        <taxon>Bacteria</taxon>
        <taxon>Bacillati</taxon>
        <taxon>Bacillota</taxon>
        <taxon>Bacilli</taxon>
        <taxon>Lactobacillales</taxon>
        <taxon>Lactobacillaceae</taxon>
        <taxon>Secundilactobacillus</taxon>
    </lineage>
</organism>
<keyword evidence="2" id="KW-0169">Cobalamin biosynthesis</keyword>
<keyword evidence="8" id="KW-1185">Reference proteome</keyword>
<dbReference type="GO" id="GO:0008168">
    <property type="term" value="F:methyltransferase activity"/>
    <property type="evidence" value="ECO:0007669"/>
    <property type="project" value="UniProtKB-KW"/>
</dbReference>
<name>A0A0R2EJJ1_9LACO</name>
<comment type="pathway">
    <text evidence="1">Cofactor biosynthesis; adenosylcobalamin biosynthesis.</text>
</comment>
<dbReference type="PATRIC" id="fig|1423804.4.peg.3140"/>
<dbReference type="PANTHER" id="PTHR47036:SF1">
    <property type="entry name" value="COBALT-FACTOR III C(17)-METHYLTRANSFERASE-RELATED"/>
    <property type="match status" value="1"/>
</dbReference>
<keyword evidence="5" id="KW-0949">S-adenosyl-L-methionine</keyword>
<gene>
    <name evidence="7" type="ORF">FD14_GL002918</name>
</gene>
<sequence length="241" mass="26124">MLYIVGLGPGSRDLMTQEALDVIKKVHTIVGYATYVRLIRDMLEGKELVVTGMRGEVERSKKAIEIAASGEDVAIISSGDAGIYGMAGLVLELASKMDQHIDVRVVPGVTASIGAAAALGAPLMNDFCHISLSDLMTPWDVIKQRVDAAAKADFVICLYNPRSKGRPNNLREALDIMLKYKSPDTVVGLGKDVARKNEIETITTIKDLNEEDVNMTTIVIVGNQNTYVADGRMITPRGYTL</sequence>
<dbReference type="CDD" id="cd11646">
    <property type="entry name" value="Precorrin_3B_C17_MT"/>
    <property type="match status" value="1"/>
</dbReference>
<dbReference type="GO" id="GO:0032259">
    <property type="term" value="P:methylation"/>
    <property type="evidence" value="ECO:0007669"/>
    <property type="project" value="UniProtKB-KW"/>
</dbReference>
<evidence type="ECO:0000256" key="1">
    <source>
        <dbReference type="ARBA" id="ARBA00004953"/>
    </source>
</evidence>
<dbReference type="InterPro" id="IPR014776">
    <property type="entry name" value="4pyrrole_Mease_sub2"/>
</dbReference>
<accession>A0A0R2EJJ1</accession>
<dbReference type="STRING" id="1423804.FD14_GL002918"/>
<evidence type="ECO:0000259" key="6">
    <source>
        <dbReference type="Pfam" id="PF00590"/>
    </source>
</evidence>
<dbReference type="InterPro" id="IPR035996">
    <property type="entry name" value="4pyrrol_Methylase_sf"/>
</dbReference>
<dbReference type="Proteomes" id="UP000051442">
    <property type="component" value="Unassembled WGS sequence"/>
</dbReference>
<protein>
    <submittedName>
        <fullName evidence="7">Precorrin-3B C(17)-methyltransferase</fullName>
    </submittedName>
</protein>
<keyword evidence="4 7" id="KW-0808">Transferase</keyword>
<dbReference type="SUPFAM" id="SSF53790">
    <property type="entry name" value="Tetrapyrrole methylase"/>
    <property type="match status" value="1"/>
</dbReference>
<dbReference type="InterPro" id="IPR014777">
    <property type="entry name" value="4pyrrole_Mease_sub1"/>
</dbReference>
<dbReference type="Pfam" id="PF00590">
    <property type="entry name" value="TP_methylase"/>
    <property type="match status" value="1"/>
</dbReference>
<dbReference type="InterPro" id="IPR000878">
    <property type="entry name" value="4pyrrol_Mease"/>
</dbReference>
<dbReference type="GO" id="GO:0009236">
    <property type="term" value="P:cobalamin biosynthetic process"/>
    <property type="evidence" value="ECO:0007669"/>
    <property type="project" value="UniProtKB-UniPathway"/>
</dbReference>
<dbReference type="Gene3D" id="3.30.950.10">
    <property type="entry name" value="Methyltransferase, Cobalt-precorrin-4 Transmethylase, Domain 2"/>
    <property type="match status" value="1"/>
</dbReference>
<dbReference type="UniPathway" id="UPA00148"/>
<feature type="domain" description="Tetrapyrrole methylase" evidence="6">
    <location>
        <begin position="1"/>
        <end position="208"/>
    </location>
</feature>
<reference evidence="7 8" key="1">
    <citation type="journal article" date="2015" name="Genome Announc.">
        <title>Expanding the biotechnology potential of lactobacilli through comparative genomics of 213 strains and associated genera.</title>
        <authorList>
            <person name="Sun Z."/>
            <person name="Harris H.M."/>
            <person name="McCann A."/>
            <person name="Guo C."/>
            <person name="Argimon S."/>
            <person name="Zhang W."/>
            <person name="Yang X."/>
            <person name="Jeffery I.B."/>
            <person name="Cooney J.C."/>
            <person name="Kagawa T.F."/>
            <person name="Liu W."/>
            <person name="Song Y."/>
            <person name="Salvetti E."/>
            <person name="Wrobel A."/>
            <person name="Rasinkangas P."/>
            <person name="Parkhill J."/>
            <person name="Rea M.C."/>
            <person name="O'Sullivan O."/>
            <person name="Ritari J."/>
            <person name="Douillard F.P."/>
            <person name="Paul Ross R."/>
            <person name="Yang R."/>
            <person name="Briner A.E."/>
            <person name="Felis G.E."/>
            <person name="de Vos W.M."/>
            <person name="Barrangou R."/>
            <person name="Klaenhammer T.R."/>
            <person name="Caufield P.W."/>
            <person name="Cui Y."/>
            <person name="Zhang H."/>
            <person name="O'Toole P.W."/>
        </authorList>
    </citation>
    <scope>NUCLEOTIDE SEQUENCE [LARGE SCALE GENOMIC DNA]</scope>
    <source>
        <strain evidence="7 8">DSM 23365</strain>
    </source>
</reference>
<dbReference type="NCBIfam" id="TIGR01466">
    <property type="entry name" value="cobJ_cbiH"/>
    <property type="match status" value="1"/>
</dbReference>
<evidence type="ECO:0000256" key="3">
    <source>
        <dbReference type="ARBA" id="ARBA00022603"/>
    </source>
</evidence>
<dbReference type="OrthoDB" id="9772960at2"/>
<comment type="caution">
    <text evidence="7">The sequence shown here is derived from an EMBL/GenBank/DDBJ whole genome shotgun (WGS) entry which is preliminary data.</text>
</comment>
<evidence type="ECO:0000256" key="2">
    <source>
        <dbReference type="ARBA" id="ARBA00022573"/>
    </source>
</evidence>
<proteinExistence type="predicted"/>